<dbReference type="Proteomes" id="UP000178815">
    <property type="component" value="Unassembled WGS sequence"/>
</dbReference>
<name>A0A1F6CHH7_9BACT</name>
<dbReference type="CDD" id="cd02440">
    <property type="entry name" value="AdoMet_MTases"/>
    <property type="match status" value="1"/>
</dbReference>
<evidence type="ECO:0000313" key="7">
    <source>
        <dbReference type="EMBL" id="OGG48625.1"/>
    </source>
</evidence>
<evidence type="ECO:0000313" key="8">
    <source>
        <dbReference type="Proteomes" id="UP000178815"/>
    </source>
</evidence>
<dbReference type="Gene3D" id="3.40.50.150">
    <property type="entry name" value="Vaccinia Virus protein VP39"/>
    <property type="match status" value="1"/>
</dbReference>
<dbReference type="Pfam" id="PF05175">
    <property type="entry name" value="MTS"/>
    <property type="match status" value="1"/>
</dbReference>
<dbReference type="STRING" id="1798481.A2678_02035"/>
<dbReference type="AlphaFoldDB" id="A0A1F6CHH7"/>
<evidence type="ECO:0000256" key="1">
    <source>
        <dbReference type="ARBA" id="ARBA00012771"/>
    </source>
</evidence>
<evidence type="ECO:0000256" key="4">
    <source>
        <dbReference type="ARBA" id="ARBA00022691"/>
    </source>
</evidence>
<dbReference type="PANTHER" id="PTHR18895:SF74">
    <property type="entry name" value="MTRF1L RELEASE FACTOR GLUTAMINE METHYLTRANSFERASE"/>
    <property type="match status" value="1"/>
</dbReference>
<organism evidence="7 8">
    <name type="scientific">Candidatus Kaiserbacteria bacterium RIFCSPHIGHO2_01_FULL_53_31</name>
    <dbReference type="NCBI Taxonomy" id="1798481"/>
    <lineage>
        <taxon>Bacteria</taxon>
        <taxon>Candidatus Kaiseribacteriota</taxon>
    </lineage>
</organism>
<feature type="domain" description="Methyltransferase small" evidence="6">
    <location>
        <begin position="68"/>
        <end position="156"/>
    </location>
</feature>
<dbReference type="GO" id="GO:0032259">
    <property type="term" value="P:methylation"/>
    <property type="evidence" value="ECO:0007669"/>
    <property type="project" value="UniProtKB-KW"/>
</dbReference>
<comment type="catalytic activity">
    <reaction evidence="5">
        <text>L-glutaminyl-[peptide chain release factor] + S-adenosyl-L-methionine = N(5)-methyl-L-glutaminyl-[peptide chain release factor] + S-adenosyl-L-homocysteine + H(+)</text>
        <dbReference type="Rhea" id="RHEA:42896"/>
        <dbReference type="Rhea" id="RHEA-COMP:10271"/>
        <dbReference type="Rhea" id="RHEA-COMP:10272"/>
        <dbReference type="ChEBI" id="CHEBI:15378"/>
        <dbReference type="ChEBI" id="CHEBI:30011"/>
        <dbReference type="ChEBI" id="CHEBI:57856"/>
        <dbReference type="ChEBI" id="CHEBI:59789"/>
        <dbReference type="ChEBI" id="CHEBI:61891"/>
        <dbReference type="EC" id="2.1.1.297"/>
    </reaction>
</comment>
<dbReference type="EC" id="2.1.1.297" evidence="1"/>
<gene>
    <name evidence="7" type="ORF">A2678_02035</name>
</gene>
<keyword evidence="3" id="KW-0808">Transferase</keyword>
<comment type="caution">
    <text evidence="7">The sequence shown here is derived from an EMBL/GenBank/DDBJ whole genome shotgun (WGS) entry which is preliminary data.</text>
</comment>
<evidence type="ECO:0000256" key="2">
    <source>
        <dbReference type="ARBA" id="ARBA00022603"/>
    </source>
</evidence>
<dbReference type="InterPro" id="IPR050320">
    <property type="entry name" value="N5-glutamine_MTase"/>
</dbReference>
<dbReference type="InterPro" id="IPR029063">
    <property type="entry name" value="SAM-dependent_MTases_sf"/>
</dbReference>
<reference evidence="7 8" key="1">
    <citation type="journal article" date="2016" name="Nat. Commun.">
        <title>Thousands of microbial genomes shed light on interconnected biogeochemical processes in an aquifer system.</title>
        <authorList>
            <person name="Anantharaman K."/>
            <person name="Brown C.T."/>
            <person name="Hug L.A."/>
            <person name="Sharon I."/>
            <person name="Castelle C.J."/>
            <person name="Probst A.J."/>
            <person name="Thomas B.C."/>
            <person name="Singh A."/>
            <person name="Wilkins M.J."/>
            <person name="Karaoz U."/>
            <person name="Brodie E.L."/>
            <person name="Williams K.H."/>
            <person name="Hubbard S.S."/>
            <person name="Banfield J.F."/>
        </authorList>
    </citation>
    <scope>NUCLEOTIDE SEQUENCE [LARGE SCALE GENOMIC DNA]</scope>
</reference>
<dbReference type="PANTHER" id="PTHR18895">
    <property type="entry name" value="HEMK METHYLTRANSFERASE"/>
    <property type="match status" value="1"/>
</dbReference>
<protein>
    <recommendedName>
        <fullName evidence="1">peptide chain release factor N(5)-glutamine methyltransferase</fullName>
        <ecNumber evidence="1">2.1.1.297</ecNumber>
    </recommendedName>
</protein>
<dbReference type="InterPro" id="IPR004556">
    <property type="entry name" value="HemK-like"/>
</dbReference>
<dbReference type="NCBIfam" id="TIGR00536">
    <property type="entry name" value="hemK_fam"/>
    <property type="match status" value="1"/>
</dbReference>
<evidence type="ECO:0000259" key="6">
    <source>
        <dbReference type="Pfam" id="PF05175"/>
    </source>
</evidence>
<dbReference type="EMBL" id="MFKU01000010">
    <property type="protein sequence ID" value="OGG48625.1"/>
    <property type="molecule type" value="Genomic_DNA"/>
</dbReference>
<dbReference type="GO" id="GO:0102559">
    <property type="term" value="F:peptide chain release factor N(5)-glutamine methyltransferase activity"/>
    <property type="evidence" value="ECO:0007669"/>
    <property type="project" value="UniProtKB-EC"/>
</dbReference>
<keyword evidence="4" id="KW-0949">S-adenosyl-L-methionine</keyword>
<evidence type="ECO:0000256" key="3">
    <source>
        <dbReference type="ARBA" id="ARBA00022679"/>
    </source>
</evidence>
<evidence type="ECO:0000256" key="5">
    <source>
        <dbReference type="ARBA" id="ARBA00048391"/>
    </source>
</evidence>
<dbReference type="SUPFAM" id="SSF53335">
    <property type="entry name" value="S-adenosyl-L-methionine-dependent methyltransferases"/>
    <property type="match status" value="1"/>
</dbReference>
<dbReference type="InterPro" id="IPR002052">
    <property type="entry name" value="DNA_methylase_N6_adenine_CS"/>
</dbReference>
<dbReference type="InterPro" id="IPR007848">
    <property type="entry name" value="Small_mtfrase_dom"/>
</dbReference>
<dbReference type="GO" id="GO:0003676">
    <property type="term" value="F:nucleic acid binding"/>
    <property type="evidence" value="ECO:0007669"/>
    <property type="project" value="InterPro"/>
</dbReference>
<dbReference type="PROSITE" id="PS00092">
    <property type="entry name" value="N6_MTASE"/>
    <property type="match status" value="1"/>
</dbReference>
<accession>A0A1F6CHH7</accession>
<sequence>MTRDEKWLLDEKYLGRETPEYFGDKRRLATGEPLAYVIGWQPFLGLKIYLDSRPLIPRPETEWWTEGLLKKMSGSERPTVFLDLCAGSGAIGCAVLKNIQDAQVYFGEIDPAHEATIFKNIRGNNLDESRAHFGIGDLFQPLKDLRFDVIAVNPPYIPINRELPASVTDYEPARALYAGTDGLDIIRKIATELRAYLTRGGTAWIECDSAHAEAARALFLKQEFRAVIKDDQFGVPRVVEVSYS</sequence>
<keyword evidence="2" id="KW-0489">Methyltransferase</keyword>
<proteinExistence type="predicted"/>